<evidence type="ECO:0000313" key="3">
    <source>
        <dbReference type="Proteomes" id="UP001155110"/>
    </source>
</evidence>
<dbReference type="RefSeq" id="WP_259258233.1">
    <property type="nucleotide sequence ID" value="NZ_JANTZM010000007.1"/>
</dbReference>
<feature type="transmembrane region" description="Helical" evidence="1">
    <location>
        <begin position="33"/>
        <end position="51"/>
    </location>
</feature>
<dbReference type="Proteomes" id="UP001155110">
    <property type="component" value="Unassembled WGS sequence"/>
</dbReference>
<proteinExistence type="predicted"/>
<organism evidence="2 3">
    <name type="scientific">Salinibacter ruber</name>
    <dbReference type="NCBI Taxonomy" id="146919"/>
    <lineage>
        <taxon>Bacteria</taxon>
        <taxon>Pseudomonadati</taxon>
        <taxon>Rhodothermota</taxon>
        <taxon>Rhodothermia</taxon>
        <taxon>Rhodothermales</taxon>
        <taxon>Salinibacteraceae</taxon>
        <taxon>Salinibacter</taxon>
    </lineage>
</organism>
<protein>
    <submittedName>
        <fullName evidence="2">Uncharacterized protein</fullName>
    </submittedName>
</protein>
<keyword evidence="1" id="KW-1133">Transmembrane helix</keyword>
<accession>A0AAW5P6T3</accession>
<keyword evidence="1" id="KW-0812">Transmembrane</keyword>
<dbReference type="EMBL" id="JANTZM010000007">
    <property type="protein sequence ID" value="MCS4157712.1"/>
    <property type="molecule type" value="Genomic_DNA"/>
</dbReference>
<dbReference type="AlphaFoldDB" id="A0AAW5P6T3"/>
<gene>
    <name evidence="2" type="ORF">GGP99_001676</name>
</gene>
<reference evidence="2" key="1">
    <citation type="submission" date="2022-08" db="EMBL/GenBank/DDBJ databases">
        <title>Genomic Encyclopedia of Type Strains, Phase V (KMG-V): Genome sequencing to study the core and pangenomes of soil and plant-associated prokaryotes.</title>
        <authorList>
            <person name="Whitman W."/>
        </authorList>
    </citation>
    <scope>NUCLEOTIDE SEQUENCE</scope>
    <source>
        <strain evidence="2">SP3002</strain>
    </source>
</reference>
<name>A0AAW5P6T3_9BACT</name>
<sequence length="59" mass="6107">MTFLELSILGLVVAYLLAGSVVAAGGHFHPGKRSGAAAAAWAALLWLPVLISERLFGSE</sequence>
<evidence type="ECO:0000256" key="1">
    <source>
        <dbReference type="SAM" id="Phobius"/>
    </source>
</evidence>
<evidence type="ECO:0000313" key="2">
    <source>
        <dbReference type="EMBL" id="MCS4157712.1"/>
    </source>
</evidence>
<comment type="caution">
    <text evidence="2">The sequence shown here is derived from an EMBL/GenBank/DDBJ whole genome shotgun (WGS) entry which is preliminary data.</text>
</comment>
<keyword evidence="1" id="KW-0472">Membrane</keyword>